<sequence>MLLSINLQRIFILVIEKENQFQLLTVVLVISPACSTTMCTRTLALSFCVVVASLLATSYGEMSASELAQDIYMGCLSELSTSCVKPKALGWISRVADQDTIKITDDLSIVRTGVDKLSENLGRENSDPRLVLVDKLDSFLASHALQVRPPTFLRSNEARSMVPDWLLKGGLAEKMLVPLSGANGSEGRGFVRKVMIPFLLGLKFKVTALVPLALALIALKTWKAMTFALLSLVLSGALVIFKLVKPNIVNYEVVPYPPVEHIIDHHHLGHHVDHLGYHADHHYGHHLDHHLDHHLEHLEHPLDHHLDHHLEHHLDHHLDHHLVDHHVEPHLDHIVDHHHEHIDVEHVEPIHVETITEAAPQGWQPSAWQRQTDAQNMAYGPPQQ</sequence>
<gene>
    <name evidence="2" type="ORF">HERILL_LOCUS8107</name>
</gene>
<keyword evidence="1" id="KW-0812">Transmembrane</keyword>
<dbReference type="Proteomes" id="UP000594454">
    <property type="component" value="Chromosome 3"/>
</dbReference>
<dbReference type="GO" id="GO:0016020">
    <property type="term" value="C:membrane"/>
    <property type="evidence" value="ECO:0007669"/>
    <property type="project" value="TreeGrafter"/>
</dbReference>
<accession>A0A7R8UQU3</accession>
<evidence type="ECO:0008006" key="4">
    <source>
        <dbReference type="Google" id="ProtNLM"/>
    </source>
</evidence>
<dbReference type="PANTHER" id="PTHR21879">
    <property type="entry name" value="FI03362P-RELATED-RELATED"/>
    <property type="match status" value="1"/>
</dbReference>
<proteinExistence type="predicted"/>
<evidence type="ECO:0000313" key="2">
    <source>
        <dbReference type="EMBL" id="CAD7085256.1"/>
    </source>
</evidence>
<keyword evidence="3" id="KW-1185">Reference proteome</keyword>
<dbReference type="Pfam" id="PF07898">
    <property type="entry name" value="DUF1676"/>
    <property type="match status" value="1"/>
</dbReference>
<organism evidence="2 3">
    <name type="scientific">Hermetia illucens</name>
    <name type="common">Black soldier fly</name>
    <dbReference type="NCBI Taxonomy" id="343691"/>
    <lineage>
        <taxon>Eukaryota</taxon>
        <taxon>Metazoa</taxon>
        <taxon>Ecdysozoa</taxon>
        <taxon>Arthropoda</taxon>
        <taxon>Hexapoda</taxon>
        <taxon>Insecta</taxon>
        <taxon>Pterygota</taxon>
        <taxon>Neoptera</taxon>
        <taxon>Endopterygota</taxon>
        <taxon>Diptera</taxon>
        <taxon>Brachycera</taxon>
        <taxon>Stratiomyomorpha</taxon>
        <taxon>Stratiomyidae</taxon>
        <taxon>Hermetiinae</taxon>
        <taxon>Hermetia</taxon>
    </lineage>
</organism>
<reference evidence="2 3" key="1">
    <citation type="submission" date="2020-11" db="EMBL/GenBank/DDBJ databases">
        <authorList>
            <person name="Wallbank WR R."/>
            <person name="Pardo Diaz C."/>
            <person name="Kozak K."/>
            <person name="Martin S."/>
            <person name="Jiggins C."/>
            <person name="Moest M."/>
            <person name="Warren A I."/>
            <person name="Generalovic N T."/>
            <person name="Byers J.R.P. K."/>
            <person name="Montejo-Kovacevich G."/>
            <person name="Yen C E."/>
        </authorList>
    </citation>
    <scope>NUCLEOTIDE SEQUENCE [LARGE SCALE GENOMIC DNA]</scope>
</reference>
<dbReference type="OrthoDB" id="8119930at2759"/>
<dbReference type="AlphaFoldDB" id="A0A7R8UQU3"/>
<feature type="transmembrane region" description="Helical" evidence="1">
    <location>
        <begin position="198"/>
        <end position="219"/>
    </location>
</feature>
<evidence type="ECO:0000313" key="3">
    <source>
        <dbReference type="Proteomes" id="UP000594454"/>
    </source>
</evidence>
<dbReference type="InParanoid" id="A0A7R8UQU3"/>
<name>A0A7R8UQU3_HERIL</name>
<feature type="transmembrane region" description="Helical" evidence="1">
    <location>
        <begin position="225"/>
        <end position="244"/>
    </location>
</feature>
<dbReference type="InterPro" id="IPR012464">
    <property type="entry name" value="DUF1676"/>
</dbReference>
<dbReference type="FunCoup" id="A0A7R8UQU3">
    <property type="interactions" value="53"/>
</dbReference>
<dbReference type="EMBL" id="LR899011">
    <property type="protein sequence ID" value="CAD7085256.1"/>
    <property type="molecule type" value="Genomic_DNA"/>
</dbReference>
<evidence type="ECO:0000256" key="1">
    <source>
        <dbReference type="SAM" id="Phobius"/>
    </source>
</evidence>
<keyword evidence="1" id="KW-0472">Membrane</keyword>
<protein>
    <recommendedName>
        <fullName evidence="4">Osiris 18</fullName>
    </recommendedName>
</protein>
<keyword evidence="1" id="KW-1133">Transmembrane helix</keyword>
<dbReference type="PANTHER" id="PTHR21879:SF13">
    <property type="entry name" value="OSIRIS 18"/>
    <property type="match status" value="1"/>
</dbReference>